<evidence type="ECO:0000256" key="1">
    <source>
        <dbReference type="SAM" id="Phobius"/>
    </source>
</evidence>
<dbReference type="EMBL" id="CP119316">
    <property type="protein sequence ID" value="WEK47525.1"/>
    <property type="molecule type" value="Genomic_DNA"/>
</dbReference>
<dbReference type="AlphaFoldDB" id="A0AAJ5X7U1"/>
<feature type="transmembrane region" description="Helical" evidence="1">
    <location>
        <begin position="48"/>
        <end position="67"/>
    </location>
</feature>
<proteinExistence type="predicted"/>
<keyword evidence="1" id="KW-1133">Transmembrane helix</keyword>
<evidence type="ECO:0000313" key="4">
    <source>
        <dbReference type="Proteomes" id="UP001218362"/>
    </source>
</evidence>
<keyword evidence="1" id="KW-0812">Transmembrane</keyword>
<reference evidence="3" key="1">
    <citation type="submission" date="2023-03" db="EMBL/GenBank/DDBJ databases">
        <title>Andean soil-derived lignocellulolytic bacterial consortium as a source of novel taxa and putative plastic-active enzymes.</title>
        <authorList>
            <person name="Diaz-Garcia L."/>
            <person name="Chuvochina M."/>
            <person name="Feuerriegel G."/>
            <person name="Bunk B."/>
            <person name="Sproer C."/>
            <person name="Streit W.R."/>
            <person name="Rodriguez L.M."/>
            <person name="Overmann J."/>
            <person name="Jimenez D.J."/>
        </authorList>
    </citation>
    <scope>NUCLEOTIDE SEQUENCE</scope>
    <source>
        <strain evidence="3">MAG 26</strain>
    </source>
</reference>
<organism evidence="3 4">
    <name type="scientific">Candidatus Andeanibacterium colombiense</name>
    <dbReference type="NCBI Taxonomy" id="3121345"/>
    <lineage>
        <taxon>Bacteria</taxon>
        <taxon>Pseudomonadati</taxon>
        <taxon>Pseudomonadota</taxon>
        <taxon>Alphaproteobacteria</taxon>
        <taxon>Sphingomonadales</taxon>
        <taxon>Sphingomonadaceae</taxon>
        <taxon>Candidatus Andeanibacterium</taxon>
    </lineage>
</organism>
<name>A0AAJ5X7U1_9SPHN</name>
<dbReference type="KEGG" id="acob:P0Y56_04325"/>
<sequence length="263" mass="27885">MALPPSNITPEAAKRLDRDSKQQDAFVREVDDAYRQDQLANFAKNHGLKIGILVVVALLGFGGYLVWKDHREKALDQTSEEIVKALDQLEAGNFATATTQLIAIEKEGPAGAVAAAKMARAGVALQQGRAADAVRIYGEVATSSDSPGPYRDLALIRQVSAGYATMKPAEVVARIKPLATPGSPFFGSAGELLGAAYLDLGKPELAGPLFAQIAKDETVPASLRSRARQLSGLLGVDAIVDVDQTLKDMHQNEQDQQAPAGAQ</sequence>
<evidence type="ECO:0000313" key="3">
    <source>
        <dbReference type="EMBL" id="WEK47525.1"/>
    </source>
</evidence>
<protein>
    <submittedName>
        <fullName evidence="3">Tetratricopeptide repeat protein</fullName>
    </submittedName>
</protein>
<gene>
    <name evidence="3" type="ORF">P0Y56_04325</name>
</gene>
<accession>A0AAJ5X7U1</accession>
<evidence type="ECO:0000259" key="2">
    <source>
        <dbReference type="Pfam" id="PF09976"/>
    </source>
</evidence>
<feature type="domain" description="Ancillary SecYEG translocon subunit/Cell division coordinator CpoB TPR" evidence="2">
    <location>
        <begin position="42"/>
        <end position="206"/>
    </location>
</feature>
<keyword evidence="1" id="KW-0472">Membrane</keyword>
<dbReference type="Proteomes" id="UP001218362">
    <property type="component" value="Chromosome"/>
</dbReference>
<dbReference type="Pfam" id="PF09976">
    <property type="entry name" value="TPR_21"/>
    <property type="match status" value="1"/>
</dbReference>
<dbReference type="InterPro" id="IPR018704">
    <property type="entry name" value="SecYEG/CpoB_TPR"/>
</dbReference>